<dbReference type="Proteomes" id="UP001234297">
    <property type="component" value="Chromosome 11"/>
</dbReference>
<sequence>MDSTTCEKGDDDYEIVIVGGGICGLATALALHRKGLNSVVLERADCLRATGSAIGLYTNGWRALDQLRVGTKLRQKTITIERGRKVSLDNGTTQEFPAGKEEVRCVRRNDLIETLAEGLPAGTIRCGCHVIGVEMDKLTSFPILRLHDGSVINCKVIIDESLKLKPPRLSQMESVRGLTNYQDEHSFGNAAIQMMKNQLILGILPIDRKCVHWFLSGPGTLRARDYGVSRDPLLIRETTLYDVKEFPAETVEMIKNSDPASLSYTPIKYRAPWDLLLGHHGGSRRCNACDGALPRAGRSCRIGRRCGSRQMLGRSDVHQQ</sequence>
<reference evidence="1 2" key="1">
    <citation type="journal article" date="2022" name="Hortic Res">
        <title>A haplotype resolved chromosomal level avocado genome allows analysis of novel avocado genes.</title>
        <authorList>
            <person name="Nath O."/>
            <person name="Fletcher S.J."/>
            <person name="Hayward A."/>
            <person name="Shaw L.M."/>
            <person name="Masouleh A.K."/>
            <person name="Furtado A."/>
            <person name="Henry R.J."/>
            <person name="Mitter N."/>
        </authorList>
    </citation>
    <scope>NUCLEOTIDE SEQUENCE [LARGE SCALE GENOMIC DNA]</scope>
    <source>
        <strain evidence="2">cv. Hass</strain>
    </source>
</reference>
<evidence type="ECO:0000313" key="2">
    <source>
        <dbReference type="Proteomes" id="UP001234297"/>
    </source>
</evidence>
<comment type="caution">
    <text evidence="1">The sequence shown here is derived from an EMBL/GenBank/DDBJ whole genome shotgun (WGS) entry which is preliminary data.</text>
</comment>
<evidence type="ECO:0000313" key="1">
    <source>
        <dbReference type="EMBL" id="KAJ8625373.1"/>
    </source>
</evidence>
<dbReference type="EMBL" id="CM056819">
    <property type="protein sequence ID" value="KAJ8625373.1"/>
    <property type="molecule type" value="Genomic_DNA"/>
</dbReference>
<organism evidence="1 2">
    <name type="scientific">Persea americana</name>
    <name type="common">Avocado</name>
    <dbReference type="NCBI Taxonomy" id="3435"/>
    <lineage>
        <taxon>Eukaryota</taxon>
        <taxon>Viridiplantae</taxon>
        <taxon>Streptophyta</taxon>
        <taxon>Embryophyta</taxon>
        <taxon>Tracheophyta</taxon>
        <taxon>Spermatophyta</taxon>
        <taxon>Magnoliopsida</taxon>
        <taxon>Magnoliidae</taxon>
        <taxon>Laurales</taxon>
        <taxon>Lauraceae</taxon>
        <taxon>Persea</taxon>
    </lineage>
</organism>
<proteinExistence type="predicted"/>
<keyword evidence="2" id="KW-1185">Reference proteome</keyword>
<accession>A0ACC2KWM4</accession>
<name>A0ACC2KWM4_PERAE</name>
<protein>
    <submittedName>
        <fullName evidence="1">Uncharacterized protein</fullName>
    </submittedName>
</protein>
<gene>
    <name evidence="1" type="ORF">MRB53_033903</name>
</gene>